<comment type="subcellular location">
    <subcellularLocation>
        <location evidence="1">Mitochondrion membrane</location>
        <topology evidence="1">Multi-pass membrane protein</topology>
    </subcellularLocation>
</comment>
<keyword evidence="13 16" id="KW-0472">Membrane</keyword>
<protein>
    <recommendedName>
        <fullName evidence="4">NADH-ubiquinone oxidoreductase chain 6</fullName>
        <ecNumber evidence="3">7.1.1.2</ecNumber>
    </recommendedName>
    <alternativeName>
        <fullName evidence="14">NADH dehydrogenase subunit 6</fullName>
    </alternativeName>
</protein>
<dbReference type="GO" id="GO:0008137">
    <property type="term" value="F:NADH dehydrogenase (ubiquinone) activity"/>
    <property type="evidence" value="ECO:0007669"/>
    <property type="project" value="UniProtKB-EC"/>
</dbReference>
<evidence type="ECO:0000256" key="11">
    <source>
        <dbReference type="ARBA" id="ARBA00023027"/>
    </source>
</evidence>
<evidence type="ECO:0000313" key="17">
    <source>
        <dbReference type="EMBL" id="APO08638.1"/>
    </source>
</evidence>
<keyword evidence="5" id="KW-0813">Transport</keyword>
<organism evidence="17">
    <name type="scientific">Lucanus sp. BMNH 1425267</name>
    <dbReference type="NCBI Taxonomy" id="1928437"/>
    <lineage>
        <taxon>Eukaryota</taxon>
        <taxon>Metazoa</taxon>
        <taxon>Ecdysozoa</taxon>
        <taxon>Arthropoda</taxon>
        <taxon>Hexapoda</taxon>
        <taxon>Insecta</taxon>
        <taxon>Pterygota</taxon>
        <taxon>Neoptera</taxon>
        <taxon>Endopterygota</taxon>
        <taxon>Coleoptera</taxon>
        <taxon>Polyphaga</taxon>
        <taxon>Scarabaeiformia</taxon>
        <taxon>Lucanidae</taxon>
        <taxon>Lucaninae</taxon>
        <taxon>Lucanus</taxon>
    </lineage>
</organism>
<evidence type="ECO:0000256" key="8">
    <source>
        <dbReference type="ARBA" id="ARBA00022967"/>
    </source>
</evidence>
<dbReference type="InterPro" id="IPR050269">
    <property type="entry name" value="ComplexI_Subunit6"/>
</dbReference>
<evidence type="ECO:0000256" key="5">
    <source>
        <dbReference type="ARBA" id="ARBA00022448"/>
    </source>
</evidence>
<gene>
    <name evidence="17" type="primary">nad6</name>
</gene>
<evidence type="ECO:0000256" key="16">
    <source>
        <dbReference type="SAM" id="Phobius"/>
    </source>
</evidence>
<dbReference type="GO" id="GO:0031966">
    <property type="term" value="C:mitochondrial membrane"/>
    <property type="evidence" value="ECO:0007669"/>
    <property type="project" value="UniProtKB-SubCell"/>
</dbReference>
<proteinExistence type="inferred from homology"/>
<feature type="transmembrane region" description="Helical" evidence="16">
    <location>
        <begin position="137"/>
        <end position="158"/>
    </location>
</feature>
<dbReference type="EC" id="7.1.1.2" evidence="3"/>
<sequence length="169" mass="19453">MSWLMLIMLKLLMIPPIILIMVKHPLSAGLLLLLEMVLIILSVSLTSLSFWYSYIMFLIMIGGMLVLFMYMTSVASNEKFKFSWKISLTAFTISSLIFSLQTKNLWIEPHNIINTEALKNSESFFFSLNKFLNEPSYTLSITLIIYLLITLIAVIKIVNINYGPIRQMN</sequence>
<evidence type="ECO:0000256" key="2">
    <source>
        <dbReference type="ARBA" id="ARBA00005698"/>
    </source>
</evidence>
<keyword evidence="8" id="KW-1278">Translocase</keyword>
<reference evidence="17" key="1">
    <citation type="submission" date="2015-10" db="EMBL/GenBank/DDBJ databases">
        <title>Lessons from metagenome skimming of arthropod-preserving ethanol.</title>
        <authorList>
            <person name="Linard B."/>
            <person name="Arribas P."/>
            <person name="Andujar C."/>
            <person name="Crampton-Platt A."/>
            <person name="Vogler A.P."/>
        </authorList>
    </citation>
    <scope>NUCLEOTIDE SEQUENCE</scope>
</reference>
<keyword evidence="9" id="KW-0249">Electron transport</keyword>
<feature type="transmembrane region" description="Helical" evidence="16">
    <location>
        <begin position="51"/>
        <end position="70"/>
    </location>
</feature>
<evidence type="ECO:0000256" key="10">
    <source>
        <dbReference type="ARBA" id="ARBA00022989"/>
    </source>
</evidence>
<evidence type="ECO:0000256" key="6">
    <source>
        <dbReference type="ARBA" id="ARBA00022660"/>
    </source>
</evidence>
<evidence type="ECO:0000256" key="7">
    <source>
        <dbReference type="ARBA" id="ARBA00022692"/>
    </source>
</evidence>
<comment type="catalytic activity">
    <reaction evidence="15">
        <text>a ubiquinone + NADH + 5 H(+)(in) = a ubiquinol + NAD(+) + 4 H(+)(out)</text>
        <dbReference type="Rhea" id="RHEA:29091"/>
        <dbReference type="Rhea" id="RHEA-COMP:9565"/>
        <dbReference type="Rhea" id="RHEA-COMP:9566"/>
        <dbReference type="ChEBI" id="CHEBI:15378"/>
        <dbReference type="ChEBI" id="CHEBI:16389"/>
        <dbReference type="ChEBI" id="CHEBI:17976"/>
        <dbReference type="ChEBI" id="CHEBI:57540"/>
        <dbReference type="ChEBI" id="CHEBI:57945"/>
        <dbReference type="EC" id="7.1.1.2"/>
    </reaction>
</comment>
<evidence type="ECO:0000256" key="14">
    <source>
        <dbReference type="ARBA" id="ARBA00031019"/>
    </source>
</evidence>
<evidence type="ECO:0000256" key="15">
    <source>
        <dbReference type="ARBA" id="ARBA00049551"/>
    </source>
</evidence>
<keyword evidence="10 16" id="KW-1133">Transmembrane helix</keyword>
<evidence type="ECO:0000256" key="9">
    <source>
        <dbReference type="ARBA" id="ARBA00022982"/>
    </source>
</evidence>
<name>A0A343ASP8_9SCAR</name>
<evidence type="ECO:0000256" key="13">
    <source>
        <dbReference type="ARBA" id="ARBA00023136"/>
    </source>
</evidence>
<keyword evidence="7 16" id="KW-0812">Transmembrane</keyword>
<evidence type="ECO:0000256" key="3">
    <source>
        <dbReference type="ARBA" id="ARBA00012944"/>
    </source>
</evidence>
<comment type="similarity">
    <text evidence="2">Belongs to the complex I subunit 6 family.</text>
</comment>
<feature type="transmembrane region" description="Helical" evidence="16">
    <location>
        <begin position="6"/>
        <end position="22"/>
    </location>
</feature>
<geneLocation type="mitochondrion" evidence="17"/>
<evidence type="ECO:0000256" key="4">
    <source>
        <dbReference type="ARBA" id="ARBA00021095"/>
    </source>
</evidence>
<keyword evidence="12 17" id="KW-0496">Mitochondrion</keyword>
<accession>A0A343ASP8</accession>
<keyword evidence="11" id="KW-0520">NAD</keyword>
<feature type="transmembrane region" description="Helical" evidence="16">
    <location>
        <begin position="29"/>
        <end position="45"/>
    </location>
</feature>
<keyword evidence="6" id="KW-0679">Respiratory chain</keyword>
<dbReference type="EMBL" id="KT876903">
    <property type="protein sequence ID" value="APO08638.1"/>
    <property type="molecule type" value="Genomic_DNA"/>
</dbReference>
<dbReference type="PANTHER" id="PTHR11435">
    <property type="entry name" value="NADH UBIQUINONE OXIDOREDUCTASE SUBUNIT ND6"/>
    <property type="match status" value="1"/>
</dbReference>
<evidence type="ECO:0000256" key="12">
    <source>
        <dbReference type="ARBA" id="ARBA00023128"/>
    </source>
</evidence>
<evidence type="ECO:0000256" key="1">
    <source>
        <dbReference type="ARBA" id="ARBA00004225"/>
    </source>
</evidence>
<dbReference type="PANTHER" id="PTHR11435:SF1">
    <property type="entry name" value="NADH-UBIQUINONE OXIDOREDUCTASE CHAIN 6"/>
    <property type="match status" value="1"/>
</dbReference>
<dbReference type="AlphaFoldDB" id="A0A343ASP8"/>